<protein>
    <submittedName>
        <fullName evidence="2">Uncharacterized protein</fullName>
    </submittedName>
</protein>
<evidence type="ECO:0000313" key="2">
    <source>
        <dbReference type="EMBL" id="MBB5363644.1"/>
    </source>
</evidence>
<dbReference type="RefSeq" id="WP_184132937.1">
    <property type="nucleotide sequence ID" value="NZ_JACHFL010000006.1"/>
</dbReference>
<gene>
    <name evidence="2" type="ORF">HNQ08_002750</name>
</gene>
<evidence type="ECO:0000313" key="3">
    <source>
        <dbReference type="Proteomes" id="UP000552709"/>
    </source>
</evidence>
<feature type="signal peptide" evidence="1">
    <location>
        <begin position="1"/>
        <end position="26"/>
    </location>
</feature>
<name>A0A7W8NDW1_9DEIO</name>
<keyword evidence="3" id="KW-1185">Reference proteome</keyword>
<dbReference type="AlphaFoldDB" id="A0A7W8NDW1"/>
<dbReference type="Proteomes" id="UP000552709">
    <property type="component" value="Unassembled WGS sequence"/>
</dbReference>
<dbReference type="EMBL" id="JACHFL010000006">
    <property type="protein sequence ID" value="MBB5363644.1"/>
    <property type="molecule type" value="Genomic_DNA"/>
</dbReference>
<keyword evidence="1" id="KW-0732">Signal</keyword>
<proteinExistence type="predicted"/>
<accession>A0A7W8NDW1</accession>
<organism evidence="2 3">
    <name type="scientific">Deinococcus humi</name>
    <dbReference type="NCBI Taxonomy" id="662880"/>
    <lineage>
        <taxon>Bacteria</taxon>
        <taxon>Thermotogati</taxon>
        <taxon>Deinococcota</taxon>
        <taxon>Deinococci</taxon>
        <taxon>Deinococcales</taxon>
        <taxon>Deinococcaceae</taxon>
        <taxon>Deinococcus</taxon>
    </lineage>
</organism>
<feature type="chain" id="PRO_5031355239" evidence="1">
    <location>
        <begin position="27"/>
        <end position="209"/>
    </location>
</feature>
<reference evidence="2 3" key="1">
    <citation type="submission" date="2020-08" db="EMBL/GenBank/DDBJ databases">
        <title>Genomic Encyclopedia of Type Strains, Phase IV (KMG-IV): sequencing the most valuable type-strain genomes for metagenomic binning, comparative biology and taxonomic classification.</title>
        <authorList>
            <person name="Goeker M."/>
        </authorList>
    </citation>
    <scope>NUCLEOTIDE SEQUENCE [LARGE SCALE GENOMIC DNA]</scope>
    <source>
        <strain evidence="2 3">DSM 27939</strain>
    </source>
</reference>
<comment type="caution">
    <text evidence="2">The sequence shown here is derived from an EMBL/GenBank/DDBJ whole genome shotgun (WGS) entry which is preliminary data.</text>
</comment>
<evidence type="ECO:0000256" key="1">
    <source>
        <dbReference type="SAM" id="SignalP"/>
    </source>
</evidence>
<sequence>MMICRWSVLAPAVFSLGMAAAQPAVQAPNDPIRITSLKGGTFRLTQGKTQRIVDLHRNISGCWGRLFDGTQEEQSGFGDGGSVSTRVLDIVRRAEFWSVVLQVNTNSRCNVQGLCGAATNSDILWLKLTSTLAIAAQQAATVEACEPATELTRFSGRRPDELLPPALELSQGSLTLEYRTSLYNGTPAIRTVLQYDRRTPERGLEVRRR</sequence>